<sequence>MAVAWVKGGSGGRIGTTPVPNGIKCTYWYRMSVQRQARKTTQAYFALKSAF</sequence>
<name>A0A2Z5ZK16_9PROT</name>
<evidence type="ECO:0000313" key="1">
    <source>
        <dbReference type="EMBL" id="BBC80960.1"/>
    </source>
</evidence>
<dbReference type="KEGG" id="aot:AcetOri_orf03975"/>
<keyword evidence="1" id="KW-0645">Protease</keyword>
<proteinExistence type="predicted"/>
<accession>A0A2Z5ZK16</accession>
<dbReference type="AlphaFoldDB" id="A0A2Z5ZK16"/>
<keyword evidence="1" id="KW-0121">Carboxypeptidase</keyword>
<dbReference type="Proteomes" id="UP000270034">
    <property type="component" value="Chromosome"/>
</dbReference>
<reference evidence="1 2" key="1">
    <citation type="submission" date="2018-02" db="EMBL/GenBank/DDBJ databases">
        <title>Acetobacter orientalis genome.</title>
        <authorList>
            <person name="Nakashima N."/>
            <person name="Tamura T."/>
        </authorList>
    </citation>
    <scope>NUCLEOTIDE SEQUENCE [LARGE SCALE GENOMIC DNA]</scope>
    <source>
        <strain evidence="1 2">FAN1</strain>
    </source>
</reference>
<dbReference type="EMBL" id="AP018515">
    <property type="protein sequence ID" value="BBC80960.1"/>
    <property type="molecule type" value="Genomic_DNA"/>
</dbReference>
<organism evidence="1 2">
    <name type="scientific">Acetobacter orientalis</name>
    <dbReference type="NCBI Taxonomy" id="146474"/>
    <lineage>
        <taxon>Bacteria</taxon>
        <taxon>Pseudomonadati</taxon>
        <taxon>Pseudomonadota</taxon>
        <taxon>Alphaproteobacteria</taxon>
        <taxon>Acetobacterales</taxon>
        <taxon>Acetobacteraceae</taxon>
        <taxon>Acetobacter</taxon>
    </lineage>
</organism>
<dbReference type="GO" id="GO:0004180">
    <property type="term" value="F:carboxypeptidase activity"/>
    <property type="evidence" value="ECO:0007669"/>
    <property type="project" value="UniProtKB-KW"/>
</dbReference>
<keyword evidence="1" id="KW-0378">Hydrolase</keyword>
<protein>
    <submittedName>
        <fullName evidence="1">Zinc carboxypeptidase, putative</fullName>
    </submittedName>
</protein>
<gene>
    <name evidence="1" type="ORF">AcetOrient_orf03975</name>
</gene>
<evidence type="ECO:0000313" key="2">
    <source>
        <dbReference type="Proteomes" id="UP000270034"/>
    </source>
</evidence>